<gene>
    <name evidence="2" type="ORF">BkAM31D_01520</name>
</gene>
<organism evidence="2 3">
    <name type="scientific">Halalkalibacter krulwichiae</name>
    <dbReference type="NCBI Taxonomy" id="199441"/>
    <lineage>
        <taxon>Bacteria</taxon>
        <taxon>Bacillati</taxon>
        <taxon>Bacillota</taxon>
        <taxon>Bacilli</taxon>
        <taxon>Bacillales</taxon>
        <taxon>Bacillaceae</taxon>
        <taxon>Halalkalibacter</taxon>
    </lineage>
</organism>
<dbReference type="RefSeq" id="WP_085449714.1">
    <property type="nucleotide sequence ID" value="NZ_CP020814.1"/>
</dbReference>
<sequence length="103" mass="12033">MIEPRIIYILLFLCFIGAVVAELLIPRKSERKVNVPLFEHDLFFILYVLAFVALYTVVGGQSQIGLTITHPVLWIFVVYAFVKWNIDRKQAKKEEEEHSQVNR</sequence>
<dbReference type="Proteomes" id="UP000193006">
    <property type="component" value="Chromosome"/>
</dbReference>
<dbReference type="AlphaFoldDB" id="A0A1X9M7H6"/>
<keyword evidence="1" id="KW-0472">Membrane</keyword>
<evidence type="ECO:0000313" key="2">
    <source>
        <dbReference type="EMBL" id="ARK28634.1"/>
    </source>
</evidence>
<evidence type="ECO:0000313" key="3">
    <source>
        <dbReference type="Proteomes" id="UP000193006"/>
    </source>
</evidence>
<dbReference type="KEGG" id="bkw:BkAM31D_01520"/>
<evidence type="ECO:0000256" key="1">
    <source>
        <dbReference type="SAM" id="Phobius"/>
    </source>
</evidence>
<reference evidence="2 3" key="1">
    <citation type="submission" date="2017-04" db="EMBL/GenBank/DDBJ databases">
        <title>Bacillus krulwichiae AM31D Genome sequencing and assembly.</title>
        <authorList>
            <person name="Krulwich T.A."/>
            <person name="Anastor L."/>
            <person name="Ehrlich R."/>
            <person name="Ehrlich G.D."/>
            <person name="Janto B."/>
        </authorList>
    </citation>
    <scope>NUCLEOTIDE SEQUENCE [LARGE SCALE GENOMIC DNA]</scope>
    <source>
        <strain evidence="2 3">AM31D</strain>
    </source>
</reference>
<feature type="transmembrane region" description="Helical" evidence="1">
    <location>
        <begin position="64"/>
        <end position="82"/>
    </location>
</feature>
<keyword evidence="1" id="KW-0812">Transmembrane</keyword>
<feature type="transmembrane region" description="Helical" evidence="1">
    <location>
        <begin position="37"/>
        <end position="58"/>
    </location>
</feature>
<dbReference type="STRING" id="199441.BkAM31D_01520"/>
<proteinExistence type="predicted"/>
<dbReference type="EMBL" id="CP020814">
    <property type="protein sequence ID" value="ARK28634.1"/>
    <property type="molecule type" value="Genomic_DNA"/>
</dbReference>
<accession>A0A1X9M7H6</accession>
<keyword evidence="3" id="KW-1185">Reference proteome</keyword>
<keyword evidence="1" id="KW-1133">Transmembrane helix</keyword>
<protein>
    <submittedName>
        <fullName evidence="2">Uncharacterized protein</fullName>
    </submittedName>
</protein>
<name>A0A1X9M7H6_9BACI</name>
<feature type="transmembrane region" description="Helical" evidence="1">
    <location>
        <begin position="6"/>
        <end position="25"/>
    </location>
</feature>